<organism evidence="3">
    <name type="scientific">Campoletis chlorideae ichnovirus</name>
    <dbReference type="NCBI Taxonomy" id="219164"/>
    <lineage>
        <taxon>Viruses</taxon>
        <taxon>Viruses incertae sedis</taxon>
        <taxon>Polydnaviriformidae</taxon>
        <taxon>Ichnoviriform</taxon>
    </lineage>
</organism>
<proteinExistence type="predicted"/>
<dbReference type="InterPro" id="IPR012641">
    <property type="entry name" value="Polydnavirus_Cys-rich"/>
</dbReference>
<evidence type="ECO:0000256" key="1">
    <source>
        <dbReference type="SAM" id="MobiDB-lite"/>
    </source>
</evidence>
<name>B7U9X3_9VIRU</name>
<evidence type="ECO:0000259" key="2">
    <source>
        <dbReference type="Pfam" id="PF08008"/>
    </source>
</evidence>
<dbReference type="EMBL" id="FJ463032">
    <property type="protein sequence ID" value="ACK38256.1"/>
    <property type="molecule type" value="Genomic_DNA"/>
</dbReference>
<gene>
    <name evidence="3" type="primary">1.0</name>
</gene>
<dbReference type="SUPFAM" id="SSF57059">
    <property type="entry name" value="omega toxin-like"/>
    <property type="match status" value="1"/>
</dbReference>
<dbReference type="Pfam" id="PF08008">
    <property type="entry name" value="Viral_cys_rich"/>
    <property type="match status" value="1"/>
</dbReference>
<accession>B7U9X3</accession>
<protein>
    <submittedName>
        <fullName evidence="3">1.0 protein</fullName>
    </submittedName>
</protein>
<feature type="domain" description="Cysteine rich" evidence="2">
    <location>
        <begin position="39"/>
        <end position="117"/>
    </location>
</feature>
<dbReference type="Gene3D" id="4.10.40.20">
    <property type="match status" value="1"/>
</dbReference>
<feature type="region of interest" description="Disordered" evidence="1">
    <location>
        <begin position="142"/>
        <end position="208"/>
    </location>
</feature>
<reference evidence="3" key="1">
    <citation type="submission" date="2008-11" db="EMBL/GenBank/DDBJ databases">
        <title>Genomic profile of Campoletis chlorideae ichnovirus and genomic distribution of its three genes establish the comparative system with Campoletis sonorensis ichnovirus.</title>
        <authorList>
            <person name="Gu L.Q."/>
            <person name="Zhang J.H."/>
            <person name="Wang C.Z."/>
        </authorList>
    </citation>
    <scope>NUCLEOTIDE SEQUENCE</scope>
</reference>
<sequence>MKFLWFALVAVVLVAAHPTAEKSSDRPEADDGKISTPFEPGCIGNYQPCIESTKPCCRLEDRTSVRFGREEYICQRFLGGLCAPLEVISNLTLYIELSRRLNETNLAELSNLYSLAVMPTPGMKPEPPKILNAGNVEEALKQSTGDMEMSADTEREPDKSASGIEDELKSGKDSPTNNNNELIDARRGDQGYQLEPGMTDGHESNGKW</sequence>
<evidence type="ECO:0000313" key="3">
    <source>
        <dbReference type="EMBL" id="ACK38256.1"/>
    </source>
</evidence>